<dbReference type="PANTHER" id="PTHR10772">
    <property type="entry name" value="10 KDA HEAT SHOCK PROTEIN"/>
    <property type="match status" value="1"/>
</dbReference>
<dbReference type="Pfam" id="PF00166">
    <property type="entry name" value="Cpn10"/>
    <property type="match status" value="1"/>
</dbReference>
<comment type="function">
    <text evidence="3 4">Together with the chaperonin GroEL, plays an essential role in assisting protein folding. The GroEL-GroES system forms a nano-cage that allows encapsulation of the non-native substrate proteins and provides a physical environment optimized to promote and accelerate protein folding. GroES binds to the apical surface of the GroEL ring, thereby capping the opening of the GroEL channel.</text>
</comment>
<keyword evidence="2 3" id="KW-0143">Chaperone</keyword>
<dbReference type="NCBIfam" id="NF001530">
    <property type="entry name" value="PRK00364.1-6"/>
    <property type="match status" value="1"/>
</dbReference>
<dbReference type="OrthoDB" id="9806791at2"/>
<dbReference type="GO" id="GO:0051087">
    <property type="term" value="F:protein-folding chaperone binding"/>
    <property type="evidence" value="ECO:0007669"/>
    <property type="project" value="TreeGrafter"/>
</dbReference>
<evidence type="ECO:0000313" key="5">
    <source>
        <dbReference type="EMBL" id="SDE47641.1"/>
    </source>
</evidence>
<evidence type="ECO:0000256" key="3">
    <source>
        <dbReference type="HAMAP-Rule" id="MF_00580"/>
    </source>
</evidence>
<comment type="subcellular location">
    <subcellularLocation>
        <location evidence="3">Cytoplasm</location>
    </subcellularLocation>
</comment>
<proteinExistence type="inferred from homology"/>
<evidence type="ECO:0000256" key="4">
    <source>
        <dbReference type="RuleBase" id="RU000535"/>
    </source>
</evidence>
<dbReference type="NCBIfam" id="NF001533">
    <property type="entry name" value="PRK00364.2-4"/>
    <property type="match status" value="1"/>
</dbReference>
<reference evidence="6" key="1">
    <citation type="submission" date="2016-10" db="EMBL/GenBank/DDBJ databases">
        <authorList>
            <person name="Varghese N."/>
            <person name="Submissions S."/>
        </authorList>
    </citation>
    <scope>NUCLEOTIDE SEQUENCE [LARGE SCALE GENOMIC DNA]</scope>
    <source>
        <strain evidence="6">CGMCC 1.6992</strain>
    </source>
</reference>
<evidence type="ECO:0000256" key="1">
    <source>
        <dbReference type="ARBA" id="ARBA00006975"/>
    </source>
</evidence>
<dbReference type="InterPro" id="IPR020818">
    <property type="entry name" value="Chaperonin_GroES"/>
</dbReference>
<dbReference type="PANTHER" id="PTHR10772:SF58">
    <property type="entry name" value="CO-CHAPERONIN GROES"/>
    <property type="match status" value="1"/>
</dbReference>
<dbReference type="SUPFAM" id="SSF50129">
    <property type="entry name" value="GroES-like"/>
    <property type="match status" value="1"/>
</dbReference>
<dbReference type="STRING" id="482827.SAMN04488243_10241"/>
<dbReference type="GO" id="GO:0044183">
    <property type="term" value="F:protein folding chaperone"/>
    <property type="evidence" value="ECO:0007669"/>
    <property type="project" value="InterPro"/>
</dbReference>
<dbReference type="GO" id="GO:0005737">
    <property type="term" value="C:cytoplasm"/>
    <property type="evidence" value="ECO:0007669"/>
    <property type="project" value="UniProtKB-SubCell"/>
</dbReference>
<comment type="similarity">
    <text evidence="1 3 4">Belongs to the GroES chaperonin family.</text>
</comment>
<evidence type="ECO:0000313" key="6">
    <source>
        <dbReference type="Proteomes" id="UP000199446"/>
    </source>
</evidence>
<name>A0A1G7D7Y5_9DEIN</name>
<evidence type="ECO:0000256" key="2">
    <source>
        <dbReference type="ARBA" id="ARBA00023186"/>
    </source>
</evidence>
<dbReference type="Gene3D" id="2.30.33.40">
    <property type="entry name" value="GroES chaperonin"/>
    <property type="match status" value="1"/>
</dbReference>
<dbReference type="FunFam" id="2.30.33.40:FF:000001">
    <property type="entry name" value="10 kDa chaperonin"/>
    <property type="match status" value="1"/>
</dbReference>
<sequence>MAAEVKTVIKPLGDRVVVKRIEEEPKTKGGIVLPDTAKEKPQKGKVIAVGTGRVLENGQKVPLEVKEGDIVVFAKYGGTEIEIDGEEYVILSERDLLAVLQ</sequence>
<keyword evidence="3" id="KW-0963">Cytoplasm</keyword>
<dbReference type="GO" id="GO:0051082">
    <property type="term" value="F:unfolded protein binding"/>
    <property type="evidence" value="ECO:0007669"/>
    <property type="project" value="TreeGrafter"/>
</dbReference>
<dbReference type="NCBIfam" id="NF001527">
    <property type="entry name" value="PRK00364.1-2"/>
    <property type="match status" value="1"/>
</dbReference>
<dbReference type="InterPro" id="IPR018369">
    <property type="entry name" value="Chaprnonin_Cpn10_CS"/>
</dbReference>
<dbReference type="InterPro" id="IPR011032">
    <property type="entry name" value="GroES-like_sf"/>
</dbReference>
<dbReference type="Proteomes" id="UP000199446">
    <property type="component" value="Unassembled WGS sequence"/>
</dbReference>
<dbReference type="CDD" id="cd00320">
    <property type="entry name" value="cpn10"/>
    <property type="match status" value="1"/>
</dbReference>
<dbReference type="PROSITE" id="PS00681">
    <property type="entry name" value="CHAPERONINS_CPN10"/>
    <property type="match status" value="1"/>
</dbReference>
<dbReference type="AlphaFoldDB" id="A0A1G7D7Y5"/>
<organism evidence="5 6">
    <name type="scientific">Thermus arciformis</name>
    <dbReference type="NCBI Taxonomy" id="482827"/>
    <lineage>
        <taxon>Bacteria</taxon>
        <taxon>Thermotogati</taxon>
        <taxon>Deinococcota</taxon>
        <taxon>Deinococci</taxon>
        <taxon>Thermales</taxon>
        <taxon>Thermaceae</taxon>
        <taxon>Thermus</taxon>
    </lineage>
</organism>
<dbReference type="SMART" id="SM00883">
    <property type="entry name" value="Cpn10"/>
    <property type="match status" value="1"/>
</dbReference>
<dbReference type="NCBIfam" id="NF001531">
    <property type="entry name" value="PRK00364.2-2"/>
    <property type="match status" value="1"/>
</dbReference>
<accession>A0A1G7D7Y5</accession>
<dbReference type="InterPro" id="IPR037124">
    <property type="entry name" value="Chaperonin_GroES_sf"/>
</dbReference>
<dbReference type="EMBL" id="FNBC01000002">
    <property type="protein sequence ID" value="SDE47641.1"/>
    <property type="molecule type" value="Genomic_DNA"/>
</dbReference>
<dbReference type="RefSeq" id="WP_054638118.1">
    <property type="nucleotide sequence ID" value="NZ_FNBC01000002.1"/>
</dbReference>
<dbReference type="HAMAP" id="MF_00580">
    <property type="entry name" value="CH10"/>
    <property type="match status" value="1"/>
</dbReference>
<protein>
    <recommendedName>
        <fullName evidence="3">Co-chaperonin GroES</fullName>
    </recommendedName>
    <alternativeName>
        <fullName evidence="3">10 kDa chaperonin</fullName>
    </alternativeName>
    <alternativeName>
        <fullName evidence="3">Chaperonin-10</fullName>
        <shortName evidence="3">Cpn10</shortName>
    </alternativeName>
</protein>
<gene>
    <name evidence="3" type="primary">groES</name>
    <name evidence="3" type="synonym">groS</name>
    <name evidence="5" type="ORF">SAMN04488243_10241</name>
</gene>
<dbReference type="PRINTS" id="PR00297">
    <property type="entry name" value="CHAPERONIN10"/>
</dbReference>
<dbReference type="NCBIfam" id="NF001534">
    <property type="entry name" value="PRK00364.2-5"/>
    <property type="match status" value="1"/>
</dbReference>
<keyword evidence="6" id="KW-1185">Reference proteome</keyword>
<dbReference type="GO" id="GO:0005524">
    <property type="term" value="F:ATP binding"/>
    <property type="evidence" value="ECO:0007669"/>
    <property type="project" value="InterPro"/>
</dbReference>
<dbReference type="GO" id="GO:0046872">
    <property type="term" value="F:metal ion binding"/>
    <property type="evidence" value="ECO:0007669"/>
    <property type="project" value="TreeGrafter"/>
</dbReference>
<comment type="subunit">
    <text evidence="3">Heptamer of 7 subunits arranged in a ring. Interacts with the chaperonin GroEL.</text>
</comment>